<evidence type="ECO:0000313" key="4">
    <source>
        <dbReference type="Proteomes" id="UP000076623"/>
    </source>
</evidence>
<evidence type="ECO:0000256" key="1">
    <source>
        <dbReference type="SAM" id="MobiDB-lite"/>
    </source>
</evidence>
<dbReference type="AlphaFoldDB" id="A0A160IIC4"/>
<dbReference type="STRING" id="1221500.ABE65_000205"/>
<dbReference type="Gene3D" id="2.20.230.10">
    <property type="entry name" value="Resuscitation-promoting factor rpfb"/>
    <property type="match status" value="1"/>
</dbReference>
<dbReference type="InterPro" id="IPR036908">
    <property type="entry name" value="RlpA-like_sf"/>
</dbReference>
<protein>
    <submittedName>
        <fullName evidence="3">Uncharacterized protein</fullName>
    </submittedName>
</protein>
<reference evidence="3 4" key="1">
    <citation type="submission" date="2016-04" db="EMBL/GenBank/DDBJ databases">
        <title>Complete genome sequence of Fictibacillus phosphorivorans G25-29, a strain toxic to nematodes.</title>
        <authorList>
            <person name="Zheng Z."/>
        </authorList>
    </citation>
    <scope>NUCLEOTIDE SEQUENCE [LARGE SCALE GENOMIC DNA]</scope>
    <source>
        <strain evidence="3 4">G25-29</strain>
    </source>
</reference>
<evidence type="ECO:0000256" key="2">
    <source>
        <dbReference type="SAM" id="Phobius"/>
    </source>
</evidence>
<dbReference type="Pfam" id="PF03990">
    <property type="entry name" value="DUF348"/>
    <property type="match status" value="3"/>
</dbReference>
<dbReference type="OrthoDB" id="9798935at2"/>
<dbReference type="EMBL" id="CP015378">
    <property type="protein sequence ID" value="ANC75376.1"/>
    <property type="molecule type" value="Genomic_DNA"/>
</dbReference>
<dbReference type="PROSITE" id="PS51109">
    <property type="entry name" value="G5"/>
    <property type="match status" value="1"/>
</dbReference>
<gene>
    <name evidence="3" type="ORF">ABE65_000205</name>
</gene>
<dbReference type="RefSeq" id="WP_066390488.1">
    <property type="nucleotide sequence ID" value="NZ_CP015378.1"/>
</dbReference>
<name>A0A160IIC4_9BACL</name>
<dbReference type="InterPro" id="IPR051933">
    <property type="entry name" value="Resuscitation_pf_RpfB"/>
</dbReference>
<dbReference type="Pfam" id="PF07501">
    <property type="entry name" value="G5"/>
    <property type="match status" value="1"/>
</dbReference>
<keyword evidence="2" id="KW-0472">Membrane</keyword>
<feature type="region of interest" description="Disordered" evidence="1">
    <location>
        <begin position="286"/>
        <end position="312"/>
    </location>
</feature>
<dbReference type="InterPro" id="IPR007137">
    <property type="entry name" value="DUF348"/>
</dbReference>
<accession>A0A160IIC4</accession>
<keyword evidence="2" id="KW-0812">Transmembrane</keyword>
<feature type="compositionally biased region" description="Low complexity" evidence="1">
    <location>
        <begin position="296"/>
        <end position="311"/>
    </location>
</feature>
<sequence>MNRKITALFSRFTNKKVYLSIVALFVLAVTCGFVGYETTKANVTLIQDGKKTEVNTHANTVRELLSEQNIKINQHDSVKPGLDAKVTDNMKIDYLQAKEINLTVNGKEQTIWTTAKTVEQFVKEQQLTLKEHDSIKPNLTADIKDQGKIQIESAFPVKLVVGGKAQQVWTTSTTVADLLKQQKVSLGEIDRVTPAKTAKISGKTQVEVIRVEKVTDVVEEETPFAVVNRKDSGLTKGKERVVQDGKKGKREKRFEVVMENGKEISRKLISEKTLSDSSDKIVAVGTKAKPQPKPQPVVSRSQSAPSSSGGREITVTSTAYTANCAGCSGITATGFNLKSNPNAKVIAVDPSVIPLGSKVYVEGYGYAIASDTGGAIKGNKIDVFFSSQSQAESWGRKSVKIRIIN</sequence>
<dbReference type="GO" id="GO:0009254">
    <property type="term" value="P:peptidoglycan turnover"/>
    <property type="evidence" value="ECO:0007669"/>
    <property type="project" value="InterPro"/>
</dbReference>
<dbReference type="GO" id="GO:0019867">
    <property type="term" value="C:outer membrane"/>
    <property type="evidence" value="ECO:0007669"/>
    <property type="project" value="InterPro"/>
</dbReference>
<keyword evidence="2" id="KW-1133">Transmembrane helix</keyword>
<keyword evidence="4" id="KW-1185">Reference proteome</keyword>
<dbReference type="PANTHER" id="PTHR39160:SF4">
    <property type="entry name" value="RESUSCITATION-PROMOTING FACTOR RPFB"/>
    <property type="match status" value="1"/>
</dbReference>
<dbReference type="SMART" id="SM01208">
    <property type="entry name" value="G5"/>
    <property type="match status" value="1"/>
</dbReference>
<dbReference type="InterPro" id="IPR010611">
    <property type="entry name" value="3D_dom"/>
</dbReference>
<dbReference type="PANTHER" id="PTHR39160">
    <property type="entry name" value="CELL WALL-BINDING PROTEIN YOCH"/>
    <property type="match status" value="1"/>
</dbReference>
<evidence type="ECO:0000313" key="3">
    <source>
        <dbReference type="EMBL" id="ANC75376.1"/>
    </source>
</evidence>
<dbReference type="SUPFAM" id="SSF50685">
    <property type="entry name" value="Barwin-like endoglucanases"/>
    <property type="match status" value="1"/>
</dbReference>
<proteinExistence type="predicted"/>
<dbReference type="InterPro" id="IPR011098">
    <property type="entry name" value="G5_dom"/>
</dbReference>
<dbReference type="CDD" id="cd22786">
    <property type="entry name" value="DPBB_YuiC-like"/>
    <property type="match status" value="1"/>
</dbReference>
<feature type="transmembrane region" description="Helical" evidence="2">
    <location>
        <begin position="17"/>
        <end position="36"/>
    </location>
</feature>
<dbReference type="GO" id="GO:0004553">
    <property type="term" value="F:hydrolase activity, hydrolyzing O-glycosyl compounds"/>
    <property type="evidence" value="ECO:0007669"/>
    <property type="project" value="InterPro"/>
</dbReference>
<dbReference type="KEGG" id="fpn:ABE65_000205"/>
<dbReference type="Gene3D" id="2.40.40.10">
    <property type="entry name" value="RlpA-like domain"/>
    <property type="match status" value="1"/>
</dbReference>
<dbReference type="Pfam" id="PF06725">
    <property type="entry name" value="3D"/>
    <property type="match status" value="1"/>
</dbReference>
<dbReference type="Proteomes" id="UP000076623">
    <property type="component" value="Chromosome"/>
</dbReference>
<organism evidence="3 4">
    <name type="scientific">Fictibacillus phosphorivorans</name>
    <dbReference type="NCBI Taxonomy" id="1221500"/>
    <lineage>
        <taxon>Bacteria</taxon>
        <taxon>Bacillati</taxon>
        <taxon>Bacillota</taxon>
        <taxon>Bacilli</taxon>
        <taxon>Bacillales</taxon>
        <taxon>Fictibacillaceae</taxon>
        <taxon>Fictibacillus</taxon>
    </lineage>
</organism>